<sequence>MSQFSLPETDEDGILKVAVTSSLESASPSSDDERTPGIQDCKLEKLKDLGTMGSQFAWAKGPYLPLVAQKMNTMCRPSWSSSHSLCASSLDDMHERKRSHVCSATEPNRPLLQSIDGSVTVSKDEMDEHLKTKPRIVRKKSGEIVRPVLRPSSSRRHSSIPGTHIFSKAVHFDSQLEDVRHFLPVDRPLAISKRLSPADNYKSDSSE</sequence>
<keyword evidence="3" id="KW-1185">Reference proteome</keyword>
<dbReference type="Proteomes" id="UP000813427">
    <property type="component" value="Unassembled WGS sequence"/>
</dbReference>
<name>A0A8K0WC48_9HYPO</name>
<dbReference type="OrthoDB" id="1881at2759"/>
<reference evidence="2" key="1">
    <citation type="journal article" date="2021" name="Nat. Commun.">
        <title>Genetic determinants of endophytism in the Arabidopsis root mycobiome.</title>
        <authorList>
            <person name="Mesny F."/>
            <person name="Miyauchi S."/>
            <person name="Thiergart T."/>
            <person name="Pickel B."/>
            <person name="Atanasova L."/>
            <person name="Karlsson M."/>
            <person name="Huettel B."/>
            <person name="Barry K.W."/>
            <person name="Haridas S."/>
            <person name="Chen C."/>
            <person name="Bauer D."/>
            <person name="Andreopoulos W."/>
            <person name="Pangilinan J."/>
            <person name="LaButti K."/>
            <person name="Riley R."/>
            <person name="Lipzen A."/>
            <person name="Clum A."/>
            <person name="Drula E."/>
            <person name="Henrissat B."/>
            <person name="Kohler A."/>
            <person name="Grigoriev I.V."/>
            <person name="Martin F.M."/>
            <person name="Hacquard S."/>
        </authorList>
    </citation>
    <scope>NUCLEOTIDE SEQUENCE</scope>
    <source>
        <strain evidence="2">MPI-SDFR-AT-0068</strain>
    </source>
</reference>
<evidence type="ECO:0000256" key="1">
    <source>
        <dbReference type="SAM" id="MobiDB-lite"/>
    </source>
</evidence>
<dbReference type="AlphaFoldDB" id="A0A8K0WC48"/>
<protein>
    <submittedName>
        <fullName evidence="2">Uncharacterized protein</fullName>
    </submittedName>
</protein>
<gene>
    <name evidence="2" type="ORF">BKA59DRAFT_523650</name>
</gene>
<dbReference type="EMBL" id="JAGPXF010000003">
    <property type="protein sequence ID" value="KAH7250904.1"/>
    <property type="molecule type" value="Genomic_DNA"/>
</dbReference>
<evidence type="ECO:0000313" key="3">
    <source>
        <dbReference type="Proteomes" id="UP000813427"/>
    </source>
</evidence>
<organism evidence="2 3">
    <name type="scientific">Fusarium tricinctum</name>
    <dbReference type="NCBI Taxonomy" id="61284"/>
    <lineage>
        <taxon>Eukaryota</taxon>
        <taxon>Fungi</taxon>
        <taxon>Dikarya</taxon>
        <taxon>Ascomycota</taxon>
        <taxon>Pezizomycotina</taxon>
        <taxon>Sordariomycetes</taxon>
        <taxon>Hypocreomycetidae</taxon>
        <taxon>Hypocreales</taxon>
        <taxon>Nectriaceae</taxon>
        <taxon>Fusarium</taxon>
        <taxon>Fusarium tricinctum species complex</taxon>
    </lineage>
</organism>
<evidence type="ECO:0000313" key="2">
    <source>
        <dbReference type="EMBL" id="KAH7250904.1"/>
    </source>
</evidence>
<accession>A0A8K0WC48</accession>
<proteinExistence type="predicted"/>
<comment type="caution">
    <text evidence="2">The sequence shown here is derived from an EMBL/GenBank/DDBJ whole genome shotgun (WGS) entry which is preliminary data.</text>
</comment>
<feature type="region of interest" description="Disordered" evidence="1">
    <location>
        <begin position="19"/>
        <end position="38"/>
    </location>
</feature>